<sequence length="93" mass="10392">MTNLGSPAQEIQTLIRTIGYTRDRVLQGDWTPKYANEQVTIEANAAEQMLVFFGCKDVDIYAHLSPSGRALLKWSYRDTTGELFTGSLHPTGQ</sequence>
<dbReference type="EMBL" id="LR796908">
    <property type="protein sequence ID" value="CAB4173707.1"/>
    <property type="molecule type" value="Genomic_DNA"/>
</dbReference>
<evidence type="ECO:0000313" key="2">
    <source>
        <dbReference type="EMBL" id="CAB4173707.1"/>
    </source>
</evidence>
<dbReference type="EMBL" id="LR797189">
    <property type="protein sequence ID" value="CAB4192525.1"/>
    <property type="molecule type" value="Genomic_DNA"/>
</dbReference>
<accession>A0A6J5RJT6</accession>
<evidence type="ECO:0000313" key="4">
    <source>
        <dbReference type="EMBL" id="CAB5230552.1"/>
    </source>
</evidence>
<evidence type="ECO:0000313" key="3">
    <source>
        <dbReference type="EMBL" id="CAB4192525.1"/>
    </source>
</evidence>
<dbReference type="EMBL" id="LR798421">
    <property type="protein sequence ID" value="CAB5230552.1"/>
    <property type="molecule type" value="Genomic_DNA"/>
</dbReference>
<name>A0A6J5RJT6_9CAUD</name>
<organism evidence="3">
    <name type="scientific">uncultured Caudovirales phage</name>
    <dbReference type="NCBI Taxonomy" id="2100421"/>
    <lineage>
        <taxon>Viruses</taxon>
        <taxon>Duplodnaviria</taxon>
        <taxon>Heunggongvirae</taxon>
        <taxon>Uroviricota</taxon>
        <taxon>Caudoviricetes</taxon>
        <taxon>Peduoviridae</taxon>
        <taxon>Maltschvirus</taxon>
        <taxon>Maltschvirus maltsch</taxon>
    </lineage>
</organism>
<dbReference type="EMBL" id="LR796621">
    <property type="protein sequence ID" value="CAB4154622.1"/>
    <property type="molecule type" value="Genomic_DNA"/>
</dbReference>
<proteinExistence type="predicted"/>
<protein>
    <submittedName>
        <fullName evidence="3">Uncharacterized protein</fullName>
    </submittedName>
</protein>
<reference evidence="3" key="1">
    <citation type="submission" date="2020-05" db="EMBL/GenBank/DDBJ databases">
        <authorList>
            <person name="Chiriac C."/>
            <person name="Salcher M."/>
            <person name="Ghai R."/>
            <person name="Kavagutti S V."/>
        </authorList>
    </citation>
    <scope>NUCLEOTIDE SEQUENCE</scope>
</reference>
<evidence type="ECO:0000313" key="1">
    <source>
        <dbReference type="EMBL" id="CAB4154622.1"/>
    </source>
</evidence>
<gene>
    <name evidence="3" type="ORF">UFOVP1232_34</name>
    <name evidence="4" type="ORF">UFOVP1572_27</name>
    <name evidence="1" type="ORF">UFOVP644_20</name>
    <name evidence="2" type="ORF">UFOVP958_10</name>
</gene>